<dbReference type="PANTHER" id="PTHR30632">
    <property type="entry name" value="MOLYBDATE-BINDING PERIPLASMIC PROTEIN"/>
    <property type="match status" value="1"/>
</dbReference>
<evidence type="ECO:0000256" key="2">
    <source>
        <dbReference type="ARBA" id="ARBA00022723"/>
    </source>
</evidence>
<dbReference type="Gene3D" id="3.40.190.10">
    <property type="entry name" value="Periplasmic binding protein-like II"/>
    <property type="match status" value="2"/>
</dbReference>
<dbReference type="Pfam" id="PF13531">
    <property type="entry name" value="SBP_bac_11"/>
    <property type="match status" value="1"/>
</dbReference>
<evidence type="ECO:0000256" key="1">
    <source>
        <dbReference type="ARBA" id="ARBA00009175"/>
    </source>
</evidence>
<dbReference type="PANTHER" id="PTHR30632:SF0">
    <property type="entry name" value="SULFATE-BINDING PROTEIN"/>
    <property type="match status" value="1"/>
</dbReference>
<dbReference type="NCBIfam" id="TIGR01256">
    <property type="entry name" value="modA"/>
    <property type="match status" value="1"/>
</dbReference>
<sequence length="263" mass="29272">MNNFSSRKMIRKYTIYIVLLFLLVGCAQKAQKKQLNELLVFSGAGLTNVVAELAEIYEAENNIDIKLNFASSGTLARQIEQGAQPAVFISANEKWVDYLIHLDLVVPESKENVVGTSMAVIVPSDSETDTITFLDHFPEQFNGRLSIGDPKHVPAGDYAWKAIEGGGYADALSDRMLPAKDVRSALMVVELGEVEMGIVYKTDALKSKKVKIVSVVPDELHPPIGFYASILKNKNNEQTRLFYNFLTSKEATDIWIKHGFKIE</sequence>
<name>A0ABM5Q866_9BACT</name>
<organism evidence="4 5">
    <name type="scientific">Draconibacterium orientale</name>
    <dbReference type="NCBI Taxonomy" id="1168034"/>
    <lineage>
        <taxon>Bacteria</taxon>
        <taxon>Pseudomonadati</taxon>
        <taxon>Bacteroidota</taxon>
        <taxon>Bacteroidia</taxon>
        <taxon>Marinilabiliales</taxon>
        <taxon>Prolixibacteraceae</taxon>
        <taxon>Draconibacterium</taxon>
    </lineage>
</organism>
<keyword evidence="2" id="KW-0479">Metal-binding</keyword>
<dbReference type="PIRSF" id="PIRSF004846">
    <property type="entry name" value="ModA"/>
    <property type="match status" value="1"/>
</dbReference>
<evidence type="ECO:0000313" key="4">
    <source>
        <dbReference type="EMBL" id="AHW60013.1"/>
    </source>
</evidence>
<evidence type="ECO:0000313" key="5">
    <source>
        <dbReference type="Proteomes" id="UP000023772"/>
    </source>
</evidence>
<keyword evidence="3" id="KW-0732">Signal</keyword>
<accession>A0ABM5Q866</accession>
<gene>
    <name evidence="4" type="primary">modA</name>
    <name evidence="4" type="ORF">FH5T_11450</name>
</gene>
<dbReference type="EMBL" id="CP007451">
    <property type="protein sequence ID" value="AHW60013.1"/>
    <property type="molecule type" value="Genomic_DNA"/>
</dbReference>
<keyword evidence="5" id="KW-1185">Reference proteome</keyword>
<dbReference type="Proteomes" id="UP000023772">
    <property type="component" value="Chromosome"/>
</dbReference>
<protein>
    <submittedName>
        <fullName evidence="4">Molybdate transporter</fullName>
    </submittedName>
</protein>
<proteinExistence type="inferred from homology"/>
<dbReference type="InterPro" id="IPR050682">
    <property type="entry name" value="ModA/WtpA"/>
</dbReference>
<dbReference type="SUPFAM" id="SSF53850">
    <property type="entry name" value="Periplasmic binding protein-like II"/>
    <property type="match status" value="1"/>
</dbReference>
<dbReference type="InterPro" id="IPR005950">
    <property type="entry name" value="ModA"/>
</dbReference>
<dbReference type="PROSITE" id="PS51257">
    <property type="entry name" value="PROKAR_LIPOPROTEIN"/>
    <property type="match status" value="1"/>
</dbReference>
<evidence type="ECO:0000256" key="3">
    <source>
        <dbReference type="ARBA" id="ARBA00022729"/>
    </source>
</evidence>
<comment type="similarity">
    <text evidence="1">Belongs to the bacterial solute-binding protein ModA family.</text>
</comment>
<reference evidence="4 5" key="1">
    <citation type="submission" date="2014-03" db="EMBL/GenBank/DDBJ databases">
        <title>Complete genome sequence of a deeply braunched marine Bacteroidia bacterium Draconibacterium orientale type strain FH5T.</title>
        <authorList>
            <person name="Li X."/>
            <person name="Wang X."/>
            <person name="Xie Z."/>
            <person name="Du Z."/>
            <person name="Chen G."/>
        </authorList>
    </citation>
    <scope>NUCLEOTIDE SEQUENCE [LARGE SCALE GENOMIC DNA]</scope>
    <source>
        <strain evidence="4 5">FH5</strain>
    </source>
</reference>